<accession>A0A974I384</accession>
<reference evidence="2" key="1">
    <citation type="journal article" date="2016" name="Nature">
        <title>Genome evolution in the allotetraploid frog Xenopus laevis.</title>
        <authorList>
            <person name="Session A.M."/>
            <person name="Uno Y."/>
            <person name="Kwon T."/>
            <person name="Chapman J.A."/>
            <person name="Toyoda A."/>
            <person name="Takahashi S."/>
            <person name="Fukui A."/>
            <person name="Hikosaka A."/>
            <person name="Suzuki A."/>
            <person name="Kondo M."/>
            <person name="van Heeringen S.J."/>
            <person name="Quigley I."/>
            <person name="Heinz S."/>
            <person name="Ogino H."/>
            <person name="Ochi H."/>
            <person name="Hellsten U."/>
            <person name="Lyons J.B."/>
            <person name="Simakov O."/>
            <person name="Putnam N."/>
            <person name="Stites J."/>
            <person name="Kuroki Y."/>
            <person name="Tanaka T."/>
            <person name="Michiue T."/>
            <person name="Watanabe M."/>
            <person name="Bogdanovic O."/>
            <person name="Lister R."/>
            <person name="Georgiou G."/>
            <person name="Paranjpe S.S."/>
            <person name="van Kruijsbergen I."/>
            <person name="Shu S."/>
            <person name="Carlson J."/>
            <person name="Kinoshita T."/>
            <person name="Ohta Y."/>
            <person name="Mawaribuchi S."/>
            <person name="Jenkins J."/>
            <person name="Grimwood J."/>
            <person name="Schmutz J."/>
            <person name="Mitros T."/>
            <person name="Mozaffari S.V."/>
            <person name="Suzuki Y."/>
            <person name="Haramoto Y."/>
            <person name="Yamamoto T.S."/>
            <person name="Takagi C."/>
            <person name="Heald R."/>
            <person name="Miller K."/>
            <person name="Haudenschild C."/>
            <person name="Kitzman J."/>
            <person name="Nakayama T."/>
            <person name="Izutsu Y."/>
            <person name="Robert J."/>
            <person name="Fortriede J."/>
            <person name="Burns K."/>
            <person name="Lotay V."/>
            <person name="Karimi K."/>
            <person name="Yasuoka Y."/>
            <person name="Dichmann D.S."/>
            <person name="Flajnik M.F."/>
            <person name="Houston D.W."/>
            <person name="Shendure J."/>
            <person name="DuPasquier L."/>
            <person name="Vize P.D."/>
            <person name="Zorn A.M."/>
            <person name="Ito M."/>
            <person name="Marcotte E.M."/>
            <person name="Wallingford J.B."/>
            <person name="Ito Y."/>
            <person name="Asashima M."/>
            <person name="Ueno N."/>
            <person name="Matsuda Y."/>
            <person name="Veenstra G.J."/>
            <person name="Fujiyama A."/>
            <person name="Harland R.M."/>
            <person name="Taira M."/>
            <person name="Rokhsar D.S."/>
        </authorList>
    </citation>
    <scope>NUCLEOTIDE SEQUENCE [LARGE SCALE GENOMIC DNA]</scope>
    <source>
        <strain evidence="2">J</strain>
    </source>
</reference>
<sequence>MTNILVVRQQYNLISGKSLSFSQYMCLFKQKVLKHFLYYILLDTEVVWRIITVLSIKRLPILLKLCVDTSLCDSPFTFVFKYSIFVSCIDD</sequence>
<dbReference type="AlphaFoldDB" id="A0A974I384"/>
<name>A0A974I384_XENLA</name>
<evidence type="ECO:0000313" key="1">
    <source>
        <dbReference type="EMBL" id="OCU00293.1"/>
    </source>
</evidence>
<evidence type="ECO:0000313" key="2">
    <source>
        <dbReference type="Proteomes" id="UP000694892"/>
    </source>
</evidence>
<protein>
    <submittedName>
        <fullName evidence="1">Uncharacterized protein</fullName>
    </submittedName>
</protein>
<gene>
    <name evidence="1" type="ORF">XELAEV_18006061mg</name>
</gene>
<dbReference type="Proteomes" id="UP000694892">
    <property type="component" value="Chromosome 1L"/>
</dbReference>
<dbReference type="EMBL" id="CM004466">
    <property type="protein sequence ID" value="OCU00293.1"/>
    <property type="molecule type" value="Genomic_DNA"/>
</dbReference>
<proteinExistence type="predicted"/>
<organism evidence="1 2">
    <name type="scientific">Xenopus laevis</name>
    <name type="common">African clawed frog</name>
    <dbReference type="NCBI Taxonomy" id="8355"/>
    <lineage>
        <taxon>Eukaryota</taxon>
        <taxon>Metazoa</taxon>
        <taxon>Chordata</taxon>
        <taxon>Craniata</taxon>
        <taxon>Vertebrata</taxon>
        <taxon>Euteleostomi</taxon>
        <taxon>Amphibia</taxon>
        <taxon>Batrachia</taxon>
        <taxon>Anura</taxon>
        <taxon>Pipoidea</taxon>
        <taxon>Pipidae</taxon>
        <taxon>Xenopodinae</taxon>
        <taxon>Xenopus</taxon>
        <taxon>Xenopus</taxon>
    </lineage>
</organism>